<name>A0A437RE78_9BURK</name>
<gene>
    <name evidence="1" type="ORF">EOE66_12915</name>
</gene>
<organism evidence="1 2">
    <name type="scientific">Rubrivivax rivuli</name>
    <dbReference type="NCBI Taxonomy" id="1862385"/>
    <lineage>
        <taxon>Bacteria</taxon>
        <taxon>Pseudomonadati</taxon>
        <taxon>Pseudomonadota</taxon>
        <taxon>Betaproteobacteria</taxon>
        <taxon>Burkholderiales</taxon>
        <taxon>Sphaerotilaceae</taxon>
        <taxon>Rubrivivax</taxon>
    </lineage>
</organism>
<sequence>MDKSTLITRQPFDVKILANGRDVTATSPVAFVKYNADGTGTRTLNNGQVVSGSWRFINPQQTQIEVHGPEGTSRWVIIELSEAVYRKANMDTGVEFIHLPRPR</sequence>
<dbReference type="AlphaFoldDB" id="A0A437RE78"/>
<evidence type="ECO:0000313" key="1">
    <source>
        <dbReference type="EMBL" id="RVU45058.1"/>
    </source>
</evidence>
<proteinExistence type="predicted"/>
<comment type="caution">
    <text evidence="1">The sequence shown here is derived from an EMBL/GenBank/DDBJ whole genome shotgun (WGS) entry which is preliminary data.</text>
</comment>
<dbReference type="OrthoDB" id="9897923at2"/>
<accession>A0A437RE78</accession>
<dbReference type="EMBL" id="SACR01000004">
    <property type="protein sequence ID" value="RVU45058.1"/>
    <property type="molecule type" value="Genomic_DNA"/>
</dbReference>
<dbReference type="RefSeq" id="WP_128229122.1">
    <property type="nucleotide sequence ID" value="NZ_SACR01000004.1"/>
</dbReference>
<reference evidence="1 2" key="1">
    <citation type="submission" date="2019-01" db="EMBL/GenBank/DDBJ databases">
        <authorList>
            <person name="Chen W.-M."/>
        </authorList>
    </citation>
    <scope>NUCLEOTIDE SEQUENCE [LARGE SCALE GENOMIC DNA]</scope>
    <source>
        <strain evidence="1 2">KYPY4</strain>
    </source>
</reference>
<dbReference type="Proteomes" id="UP000285575">
    <property type="component" value="Unassembled WGS sequence"/>
</dbReference>
<keyword evidence="2" id="KW-1185">Reference proteome</keyword>
<protein>
    <submittedName>
        <fullName evidence="1">Uncharacterized protein</fullName>
    </submittedName>
</protein>
<evidence type="ECO:0000313" key="2">
    <source>
        <dbReference type="Proteomes" id="UP000285575"/>
    </source>
</evidence>